<feature type="domain" description="DUF6699" evidence="1">
    <location>
        <begin position="62"/>
        <end position="181"/>
    </location>
</feature>
<evidence type="ECO:0000259" key="1">
    <source>
        <dbReference type="Pfam" id="PF20415"/>
    </source>
</evidence>
<proteinExistence type="predicted"/>
<organism evidence="2 3">
    <name type="scientific">Mycena rosella</name>
    <name type="common">Pink bonnet</name>
    <name type="synonym">Agaricus rosellus</name>
    <dbReference type="NCBI Taxonomy" id="1033263"/>
    <lineage>
        <taxon>Eukaryota</taxon>
        <taxon>Fungi</taxon>
        <taxon>Dikarya</taxon>
        <taxon>Basidiomycota</taxon>
        <taxon>Agaricomycotina</taxon>
        <taxon>Agaricomycetes</taxon>
        <taxon>Agaricomycetidae</taxon>
        <taxon>Agaricales</taxon>
        <taxon>Marasmiineae</taxon>
        <taxon>Mycenaceae</taxon>
        <taxon>Mycena</taxon>
    </lineage>
</organism>
<protein>
    <recommendedName>
        <fullName evidence="1">DUF6699 domain-containing protein</fullName>
    </recommendedName>
</protein>
<evidence type="ECO:0000313" key="3">
    <source>
        <dbReference type="Proteomes" id="UP001221757"/>
    </source>
</evidence>
<dbReference type="EMBL" id="JARKIE010000229">
    <property type="protein sequence ID" value="KAJ7663686.1"/>
    <property type="molecule type" value="Genomic_DNA"/>
</dbReference>
<gene>
    <name evidence="2" type="ORF">B0H17DRAFT_1211536</name>
</gene>
<reference evidence="2" key="1">
    <citation type="submission" date="2023-03" db="EMBL/GenBank/DDBJ databases">
        <title>Massive genome expansion in bonnet fungi (Mycena s.s.) driven by repeated elements and novel gene families across ecological guilds.</title>
        <authorList>
            <consortium name="Lawrence Berkeley National Laboratory"/>
            <person name="Harder C.B."/>
            <person name="Miyauchi S."/>
            <person name="Viragh M."/>
            <person name="Kuo A."/>
            <person name="Thoen E."/>
            <person name="Andreopoulos B."/>
            <person name="Lu D."/>
            <person name="Skrede I."/>
            <person name="Drula E."/>
            <person name="Henrissat B."/>
            <person name="Morin E."/>
            <person name="Kohler A."/>
            <person name="Barry K."/>
            <person name="LaButti K."/>
            <person name="Morin E."/>
            <person name="Salamov A."/>
            <person name="Lipzen A."/>
            <person name="Mereny Z."/>
            <person name="Hegedus B."/>
            <person name="Baldrian P."/>
            <person name="Stursova M."/>
            <person name="Weitz H."/>
            <person name="Taylor A."/>
            <person name="Grigoriev I.V."/>
            <person name="Nagy L.G."/>
            <person name="Martin F."/>
            <person name="Kauserud H."/>
        </authorList>
    </citation>
    <scope>NUCLEOTIDE SEQUENCE</scope>
    <source>
        <strain evidence="2">CBHHK067</strain>
    </source>
</reference>
<keyword evidence="3" id="KW-1185">Reference proteome</keyword>
<dbReference type="Pfam" id="PF20415">
    <property type="entry name" value="DUF6699"/>
    <property type="match status" value="1"/>
</dbReference>
<dbReference type="Proteomes" id="UP001221757">
    <property type="component" value="Unassembled WGS sequence"/>
</dbReference>
<name>A0AAD7CV47_MYCRO</name>
<sequence>MPGPAAPIPRRPALAALHPTGITPRALRPLRQAFISPAPLAFAHPSPYHWQQSLDPVDFGLAWDLPYPLISEVRVFNTDNGGNYTSTYGPATRPPTEELHIDLPEFMGQHQEHWGPIHIVGSAGSIIVKDVLDAIDRYFQETHAIRVASIQNVVEGRDLDEIRRVDILHPYSFFDGLERSDTDPSGRWLRLRLKEAPPASTPAE</sequence>
<dbReference type="InterPro" id="IPR046522">
    <property type="entry name" value="DUF6699"/>
</dbReference>
<comment type="caution">
    <text evidence="2">The sequence shown here is derived from an EMBL/GenBank/DDBJ whole genome shotgun (WGS) entry which is preliminary data.</text>
</comment>
<accession>A0AAD7CV47</accession>
<evidence type="ECO:0000313" key="2">
    <source>
        <dbReference type="EMBL" id="KAJ7663686.1"/>
    </source>
</evidence>
<dbReference type="AlphaFoldDB" id="A0AAD7CV47"/>